<evidence type="ECO:0008006" key="3">
    <source>
        <dbReference type="Google" id="ProtNLM"/>
    </source>
</evidence>
<keyword evidence="2" id="KW-1185">Reference proteome</keyword>
<protein>
    <recommendedName>
        <fullName evidence="3">PHD-type domain-containing protein</fullName>
    </recommendedName>
</protein>
<gene>
    <name evidence="1" type="ORF">J437_LFUL009062</name>
</gene>
<reference evidence="1" key="2">
    <citation type="submission" date="2017-10" db="EMBL/GenBank/DDBJ databases">
        <title>Ladona fulva Genome sequencing and assembly.</title>
        <authorList>
            <person name="Murali S."/>
            <person name="Richards S."/>
            <person name="Bandaranaike D."/>
            <person name="Bellair M."/>
            <person name="Blankenburg K."/>
            <person name="Chao H."/>
            <person name="Dinh H."/>
            <person name="Doddapaneni H."/>
            <person name="Dugan-Rocha S."/>
            <person name="Elkadiri S."/>
            <person name="Gnanaolivu R."/>
            <person name="Hernandez B."/>
            <person name="Skinner E."/>
            <person name="Javaid M."/>
            <person name="Lee S."/>
            <person name="Li M."/>
            <person name="Ming W."/>
            <person name="Munidasa M."/>
            <person name="Muniz J."/>
            <person name="Nguyen L."/>
            <person name="Hughes D."/>
            <person name="Osuji N."/>
            <person name="Pu L.-L."/>
            <person name="Puazo M."/>
            <person name="Qu C."/>
            <person name="Quiroz J."/>
            <person name="Raj R."/>
            <person name="Weissenberger G."/>
            <person name="Xin Y."/>
            <person name="Zou X."/>
            <person name="Han Y."/>
            <person name="Worley K."/>
            <person name="Muzny D."/>
            <person name="Gibbs R."/>
        </authorList>
    </citation>
    <scope>NUCLEOTIDE SEQUENCE</scope>
    <source>
        <strain evidence="1">Sampled in the wild</strain>
    </source>
</reference>
<reference evidence="1" key="1">
    <citation type="submission" date="2013-04" db="EMBL/GenBank/DDBJ databases">
        <authorList>
            <person name="Qu J."/>
            <person name="Murali S.C."/>
            <person name="Bandaranaike D."/>
            <person name="Bellair M."/>
            <person name="Blankenburg K."/>
            <person name="Chao H."/>
            <person name="Dinh H."/>
            <person name="Doddapaneni H."/>
            <person name="Downs B."/>
            <person name="Dugan-Rocha S."/>
            <person name="Elkadiri S."/>
            <person name="Gnanaolivu R.D."/>
            <person name="Hernandez B."/>
            <person name="Javaid M."/>
            <person name="Jayaseelan J.C."/>
            <person name="Lee S."/>
            <person name="Li M."/>
            <person name="Ming W."/>
            <person name="Munidasa M."/>
            <person name="Muniz J."/>
            <person name="Nguyen L."/>
            <person name="Ongeri F."/>
            <person name="Osuji N."/>
            <person name="Pu L.-L."/>
            <person name="Puazo M."/>
            <person name="Qu C."/>
            <person name="Quiroz J."/>
            <person name="Raj R."/>
            <person name="Weissenberger G."/>
            <person name="Xin Y."/>
            <person name="Zou X."/>
            <person name="Han Y."/>
            <person name="Richards S."/>
            <person name="Worley K."/>
            <person name="Muzny D."/>
            <person name="Gibbs R."/>
        </authorList>
    </citation>
    <scope>NUCLEOTIDE SEQUENCE</scope>
    <source>
        <strain evidence="1">Sampled in the wild</strain>
    </source>
</reference>
<sequence length="197" mass="23101">MEAAGSFLQYVVREGETQFSQIVPKDEIWVHHSTPESKRQKMLKKHLGGRRFPNDEKLKNEVDCWARNLVVEWCDTGLMKFLPRYKKCLEKYGDYMENDQWIKMNLKSEEEEKTECGECGEHRKNMKLVDCEGSCGGSFYIKCIRISAEVLKMINLVKGVKWFCQNCNVEKRVKKELLESVKDMICEIVADEMKDVK</sequence>
<organism evidence="1 2">
    <name type="scientific">Ladona fulva</name>
    <name type="common">Scarce chaser dragonfly</name>
    <name type="synonym">Libellula fulva</name>
    <dbReference type="NCBI Taxonomy" id="123851"/>
    <lineage>
        <taxon>Eukaryota</taxon>
        <taxon>Metazoa</taxon>
        <taxon>Ecdysozoa</taxon>
        <taxon>Arthropoda</taxon>
        <taxon>Hexapoda</taxon>
        <taxon>Insecta</taxon>
        <taxon>Pterygota</taxon>
        <taxon>Palaeoptera</taxon>
        <taxon>Odonata</taxon>
        <taxon>Epiprocta</taxon>
        <taxon>Anisoptera</taxon>
        <taxon>Libelluloidea</taxon>
        <taxon>Libellulidae</taxon>
        <taxon>Ladona</taxon>
    </lineage>
</organism>
<dbReference type="Proteomes" id="UP000792457">
    <property type="component" value="Unassembled WGS sequence"/>
</dbReference>
<evidence type="ECO:0000313" key="1">
    <source>
        <dbReference type="EMBL" id="KAG8229303.1"/>
    </source>
</evidence>
<dbReference type="InterPro" id="IPR011011">
    <property type="entry name" value="Znf_FYVE_PHD"/>
</dbReference>
<accession>A0A8K0KBB8</accession>
<dbReference type="Gene3D" id="3.30.40.10">
    <property type="entry name" value="Zinc/RING finger domain, C3HC4 (zinc finger)"/>
    <property type="match status" value="1"/>
</dbReference>
<comment type="caution">
    <text evidence="1">The sequence shown here is derived from an EMBL/GenBank/DDBJ whole genome shotgun (WGS) entry which is preliminary data.</text>
</comment>
<dbReference type="OrthoDB" id="436852at2759"/>
<dbReference type="EMBL" id="KZ308425">
    <property type="protein sequence ID" value="KAG8229303.1"/>
    <property type="molecule type" value="Genomic_DNA"/>
</dbReference>
<dbReference type="InterPro" id="IPR013083">
    <property type="entry name" value="Znf_RING/FYVE/PHD"/>
</dbReference>
<dbReference type="Gene3D" id="3.30.420.10">
    <property type="entry name" value="Ribonuclease H-like superfamily/Ribonuclease H"/>
    <property type="match status" value="1"/>
</dbReference>
<dbReference type="InterPro" id="IPR036397">
    <property type="entry name" value="RNaseH_sf"/>
</dbReference>
<dbReference type="GO" id="GO:0003676">
    <property type="term" value="F:nucleic acid binding"/>
    <property type="evidence" value="ECO:0007669"/>
    <property type="project" value="InterPro"/>
</dbReference>
<name>A0A8K0KBB8_LADFU</name>
<evidence type="ECO:0000313" key="2">
    <source>
        <dbReference type="Proteomes" id="UP000792457"/>
    </source>
</evidence>
<dbReference type="SUPFAM" id="SSF57903">
    <property type="entry name" value="FYVE/PHD zinc finger"/>
    <property type="match status" value="1"/>
</dbReference>
<proteinExistence type="predicted"/>
<dbReference type="AlphaFoldDB" id="A0A8K0KBB8"/>